<evidence type="ECO:0000259" key="2">
    <source>
        <dbReference type="Pfam" id="PF03959"/>
    </source>
</evidence>
<keyword evidence="1" id="KW-0378">Hydrolase</keyword>
<dbReference type="InterPro" id="IPR005645">
    <property type="entry name" value="FSH-like_dom"/>
</dbReference>
<gene>
    <name evidence="3" type="primary">scyR1</name>
</gene>
<accession>A0A8A5D779</accession>
<dbReference type="PANTHER" id="PTHR48070">
    <property type="entry name" value="ESTERASE OVCA2"/>
    <property type="match status" value="1"/>
</dbReference>
<dbReference type="SUPFAM" id="SSF53474">
    <property type="entry name" value="alpha/beta-Hydrolases"/>
    <property type="match status" value="1"/>
</dbReference>
<dbReference type="Pfam" id="PF03959">
    <property type="entry name" value="FSH1"/>
    <property type="match status" value="1"/>
</dbReference>
<dbReference type="EMBL" id="MT724050">
    <property type="protein sequence ID" value="QTE76001.1"/>
    <property type="molecule type" value="Genomic_DNA"/>
</dbReference>
<protein>
    <submittedName>
        <fullName evidence="3">ScyR1</fullName>
    </submittedName>
</protein>
<dbReference type="AlphaFoldDB" id="A0A8A5D779"/>
<dbReference type="GO" id="GO:0019748">
    <property type="term" value="P:secondary metabolic process"/>
    <property type="evidence" value="ECO:0007669"/>
    <property type="project" value="TreeGrafter"/>
</dbReference>
<reference evidence="3" key="1">
    <citation type="journal article" date="2020" name="Chem. Sci.">
        <title>Uncovering biosynthetic relationships between antifungal nonadrides and octadrides.</title>
        <authorList>
            <person name="de Mattos-Shipley K.M.J."/>
            <person name="Spencer C."/>
            <person name="Greco C."/>
            <person name="Heard D.M."/>
            <person name="O'Flynn D.E."/>
            <person name="Dao T.T."/>
            <person name="Song Z."/>
            <person name="Mulholland N.P."/>
            <person name="Vincent J.L."/>
            <person name="Simpson T.J."/>
            <person name="Cox R.R."/>
            <person name="Bailey A.M."/>
            <person name="Willis C.L."/>
        </authorList>
    </citation>
    <scope>NUCLEOTIDE SEQUENCE</scope>
    <source>
        <strain evidence="3">UAMH 3620</strain>
    </source>
</reference>
<feature type="domain" description="Serine hydrolase" evidence="2">
    <location>
        <begin position="37"/>
        <end position="179"/>
    </location>
</feature>
<dbReference type="InterPro" id="IPR029058">
    <property type="entry name" value="AB_hydrolase_fold"/>
</dbReference>
<evidence type="ECO:0000256" key="1">
    <source>
        <dbReference type="ARBA" id="ARBA00022801"/>
    </source>
</evidence>
<evidence type="ECO:0000313" key="3">
    <source>
        <dbReference type="EMBL" id="QTE76001.1"/>
    </source>
</evidence>
<dbReference type="GO" id="GO:0005634">
    <property type="term" value="C:nucleus"/>
    <property type="evidence" value="ECO:0007669"/>
    <property type="project" value="TreeGrafter"/>
</dbReference>
<dbReference type="PANTHER" id="PTHR48070:SF4">
    <property type="entry name" value="ESTERASE ALNB"/>
    <property type="match status" value="1"/>
</dbReference>
<dbReference type="InterPro" id="IPR050593">
    <property type="entry name" value="LovG"/>
</dbReference>
<organism evidence="3">
    <name type="scientific">Scytalidium album</name>
    <dbReference type="NCBI Taxonomy" id="1525810"/>
    <lineage>
        <taxon>Eukaryota</taxon>
        <taxon>Fungi</taxon>
        <taxon>Dikarya</taxon>
        <taxon>Ascomycota</taxon>
        <taxon>Pezizomycotina</taxon>
        <taxon>Leotiomycetes</taxon>
        <taxon>Leotiomycetes incertae sedis</taxon>
        <taxon>Scytalidium</taxon>
    </lineage>
</organism>
<dbReference type="Gene3D" id="3.40.50.1820">
    <property type="entry name" value="alpha/beta hydrolase"/>
    <property type="match status" value="1"/>
</dbReference>
<name>A0A8A5D779_9PEZI</name>
<proteinExistence type="predicted"/>
<sequence length="194" mass="21678">MPAMRFLCLHGAGTNGEIESLPGPGVEGFYEAPFLSYYKWPRTFHDDEQSIMEAYDLLYETIEEDGPFDGIIGFSHGGALATGFMAHHAAKNPYDSPLFQCAIFFNSMPPFRMDDEQNPIFEKGLEGKIRIPTLHVMGTKDFAYKYSVNLYNLCDSKSSSIVLHDKGHEIPRDGKAVSKIAAAIRDLGSRSMFH</sequence>
<dbReference type="GO" id="GO:0016787">
    <property type="term" value="F:hydrolase activity"/>
    <property type="evidence" value="ECO:0007669"/>
    <property type="project" value="UniProtKB-KW"/>
</dbReference>
<dbReference type="GO" id="GO:0005737">
    <property type="term" value="C:cytoplasm"/>
    <property type="evidence" value="ECO:0007669"/>
    <property type="project" value="TreeGrafter"/>
</dbReference>